<gene>
    <name evidence="7" type="ORF">MPEBLZ_01872</name>
</gene>
<dbReference type="GO" id="GO:0032259">
    <property type="term" value="P:methylation"/>
    <property type="evidence" value="ECO:0007669"/>
    <property type="project" value="UniProtKB-KW"/>
</dbReference>
<keyword evidence="5" id="KW-0949">S-adenosyl-L-methionine</keyword>
<evidence type="ECO:0000256" key="6">
    <source>
        <dbReference type="ARBA" id="ARBA00047942"/>
    </source>
</evidence>
<comment type="similarity">
    <text evidence="1">Belongs to the N(4)/N(6)-methyltransferase family.</text>
</comment>
<dbReference type="PRINTS" id="PR00505">
    <property type="entry name" value="D12N6MTFRASE"/>
</dbReference>
<comment type="catalytic activity">
    <reaction evidence="6">
        <text>a 2'-deoxyadenosine in DNA + S-adenosyl-L-methionine = an N(6)-methyl-2'-deoxyadenosine in DNA + S-adenosyl-L-homocysteine + H(+)</text>
        <dbReference type="Rhea" id="RHEA:15197"/>
        <dbReference type="Rhea" id="RHEA-COMP:12418"/>
        <dbReference type="Rhea" id="RHEA-COMP:12419"/>
        <dbReference type="ChEBI" id="CHEBI:15378"/>
        <dbReference type="ChEBI" id="CHEBI:57856"/>
        <dbReference type="ChEBI" id="CHEBI:59789"/>
        <dbReference type="ChEBI" id="CHEBI:90615"/>
        <dbReference type="ChEBI" id="CHEBI:90616"/>
        <dbReference type="EC" id="2.1.1.72"/>
    </reaction>
</comment>
<dbReference type="EC" id="2.1.1.72" evidence="2"/>
<dbReference type="AlphaFoldDB" id="A0A0P8CKR1"/>
<dbReference type="InterPro" id="IPR012263">
    <property type="entry name" value="M_m6A_EcoRV"/>
</dbReference>
<name>A0A0P8CKR1_9EURY</name>
<dbReference type="InterPro" id="IPR023095">
    <property type="entry name" value="Ade_MeTrfase_dom_2"/>
</dbReference>
<dbReference type="EMBL" id="LKCM01000137">
    <property type="protein sequence ID" value="KPQ43685.1"/>
    <property type="molecule type" value="Genomic_DNA"/>
</dbReference>
<dbReference type="GO" id="GO:0009007">
    <property type="term" value="F:site-specific DNA-methyltransferase (adenine-specific) activity"/>
    <property type="evidence" value="ECO:0007669"/>
    <property type="project" value="UniProtKB-EC"/>
</dbReference>
<dbReference type="GO" id="GO:0043565">
    <property type="term" value="F:sequence-specific DNA binding"/>
    <property type="evidence" value="ECO:0007669"/>
    <property type="project" value="TreeGrafter"/>
</dbReference>
<dbReference type="PANTHER" id="PTHR30481">
    <property type="entry name" value="DNA ADENINE METHYLASE"/>
    <property type="match status" value="1"/>
</dbReference>
<evidence type="ECO:0000256" key="5">
    <source>
        <dbReference type="ARBA" id="ARBA00022691"/>
    </source>
</evidence>
<dbReference type="PROSITE" id="PS00092">
    <property type="entry name" value="N6_MTASE"/>
    <property type="match status" value="1"/>
</dbReference>
<dbReference type="InterPro" id="IPR002052">
    <property type="entry name" value="DNA_methylase_N6_adenine_CS"/>
</dbReference>
<dbReference type="InterPro" id="IPR012327">
    <property type="entry name" value="MeTrfase_D12"/>
</dbReference>
<evidence type="ECO:0000313" key="7">
    <source>
        <dbReference type="EMBL" id="KPQ43685.1"/>
    </source>
</evidence>
<evidence type="ECO:0000256" key="4">
    <source>
        <dbReference type="ARBA" id="ARBA00022679"/>
    </source>
</evidence>
<reference evidence="7 8" key="1">
    <citation type="submission" date="2015-09" db="EMBL/GenBank/DDBJ databases">
        <title>A metagenomics-based metabolic model of nitrate-dependent anaerobic oxidation of methane by Methanoperedens-like archaea.</title>
        <authorList>
            <person name="Arshad A."/>
            <person name="Speth D.R."/>
            <person name="De Graaf R.M."/>
            <person name="Op Den Camp H.J."/>
            <person name="Jetten M.S."/>
            <person name="Welte C.U."/>
        </authorList>
    </citation>
    <scope>NUCLEOTIDE SEQUENCE [LARGE SCALE GENOMIC DNA]</scope>
</reference>
<evidence type="ECO:0000256" key="1">
    <source>
        <dbReference type="ARBA" id="ARBA00006594"/>
    </source>
</evidence>
<proteinExistence type="inferred from homology"/>
<evidence type="ECO:0000256" key="2">
    <source>
        <dbReference type="ARBA" id="ARBA00011900"/>
    </source>
</evidence>
<dbReference type="PIRSF" id="PIRSF000398">
    <property type="entry name" value="M_m6A_EcoRV"/>
    <property type="match status" value="1"/>
</dbReference>
<dbReference type="GO" id="GO:0009307">
    <property type="term" value="P:DNA restriction-modification system"/>
    <property type="evidence" value="ECO:0007669"/>
    <property type="project" value="InterPro"/>
</dbReference>
<dbReference type="NCBIfam" id="TIGR00571">
    <property type="entry name" value="dam"/>
    <property type="match status" value="1"/>
</dbReference>
<protein>
    <recommendedName>
        <fullName evidence="2">site-specific DNA-methyltransferase (adenine-specific)</fullName>
        <ecNumber evidence="2">2.1.1.72</ecNumber>
    </recommendedName>
</protein>
<dbReference type="Gene3D" id="3.40.50.150">
    <property type="entry name" value="Vaccinia Virus protein VP39"/>
    <property type="match status" value="1"/>
</dbReference>
<dbReference type="Pfam" id="PF02086">
    <property type="entry name" value="MethyltransfD12"/>
    <property type="match status" value="1"/>
</dbReference>
<dbReference type="GO" id="GO:1904047">
    <property type="term" value="F:S-adenosyl-L-methionine binding"/>
    <property type="evidence" value="ECO:0007669"/>
    <property type="project" value="TreeGrafter"/>
</dbReference>
<dbReference type="Proteomes" id="UP000050360">
    <property type="component" value="Unassembled WGS sequence"/>
</dbReference>
<dbReference type="PANTHER" id="PTHR30481:SF3">
    <property type="entry name" value="DNA ADENINE METHYLASE"/>
    <property type="match status" value="1"/>
</dbReference>
<organism evidence="7 8">
    <name type="scientific">Candidatus Methanoperedens nitratireducens</name>
    <dbReference type="NCBI Taxonomy" id="1392998"/>
    <lineage>
        <taxon>Archaea</taxon>
        <taxon>Methanobacteriati</taxon>
        <taxon>Methanobacteriota</taxon>
        <taxon>Stenosarchaea group</taxon>
        <taxon>Methanomicrobia</taxon>
        <taxon>Methanosarcinales</taxon>
        <taxon>ANME-2 cluster</taxon>
        <taxon>Candidatus Methanoperedentaceae</taxon>
        <taxon>Candidatus Methanoperedens</taxon>
    </lineage>
</organism>
<evidence type="ECO:0000313" key="8">
    <source>
        <dbReference type="Proteomes" id="UP000050360"/>
    </source>
</evidence>
<accession>A0A0P8CKR1</accession>
<dbReference type="GO" id="GO:0006298">
    <property type="term" value="P:mismatch repair"/>
    <property type="evidence" value="ECO:0007669"/>
    <property type="project" value="TreeGrafter"/>
</dbReference>
<comment type="caution">
    <text evidence="7">The sequence shown here is derived from an EMBL/GenBank/DDBJ whole genome shotgun (WGS) entry which is preliminary data.</text>
</comment>
<dbReference type="Gene3D" id="1.10.1020.10">
    <property type="entry name" value="Adenine-specific Methyltransferase, Domain 2"/>
    <property type="match status" value="1"/>
</dbReference>
<dbReference type="SUPFAM" id="SSF53335">
    <property type="entry name" value="S-adenosyl-L-methionine-dependent methyltransferases"/>
    <property type="match status" value="1"/>
</dbReference>
<dbReference type="InterPro" id="IPR029063">
    <property type="entry name" value="SAM-dependent_MTases_sf"/>
</dbReference>
<keyword evidence="4" id="KW-0808">Transferase</keyword>
<keyword evidence="3 7" id="KW-0489">Methyltransferase</keyword>
<sequence length="283" mass="33148">MEEIDAESSRQKTKPFLRWAGGKIRTANFLEEHLPQSFTNGNRYYEPFLGAGSLFFRMNTSKATLSDNNKDLIECYKAIKKRPDLIARYLKQHLSNNCKDYYYKMREKYNVSNPSITKAALFIYLNKTSFNGIWRVNKEGFYNVPYGYKEPPSLPTKDDLLNLSNILSKAKIIHKNYKEAVKDAKEGDFIYFDPPYPPLNGTSYFTHYTKEGFDKKNHAELASVAKMLNRKGCYIMISNADVPYIRYLYKDDFYIHELEVVRLIRADGKRYKVQELVITNYEV</sequence>
<evidence type="ECO:0000256" key="3">
    <source>
        <dbReference type="ARBA" id="ARBA00022603"/>
    </source>
</evidence>